<dbReference type="EMBL" id="CAJNOC010001581">
    <property type="protein sequence ID" value="CAF0875994.1"/>
    <property type="molecule type" value="Genomic_DNA"/>
</dbReference>
<evidence type="ECO:0000256" key="9">
    <source>
        <dbReference type="ARBA" id="ARBA00023034"/>
    </source>
</evidence>
<dbReference type="GO" id="GO:0000139">
    <property type="term" value="C:Golgi membrane"/>
    <property type="evidence" value="ECO:0007669"/>
    <property type="project" value="UniProtKB-SubCell"/>
</dbReference>
<keyword evidence="8" id="KW-0653">Protein transport</keyword>
<reference evidence="14" key="1">
    <citation type="submission" date="2021-02" db="EMBL/GenBank/DDBJ databases">
        <authorList>
            <person name="Nowell W R."/>
        </authorList>
    </citation>
    <scope>NUCLEOTIDE SEQUENCE</scope>
    <source>
        <strain evidence="14">Ploen Becks lab</strain>
    </source>
</reference>
<evidence type="ECO:0000313" key="15">
    <source>
        <dbReference type="Proteomes" id="UP000663879"/>
    </source>
</evidence>
<dbReference type="SUPFAM" id="SSF64268">
    <property type="entry name" value="PX domain"/>
    <property type="match status" value="1"/>
</dbReference>
<name>A0A813Y5A0_9BILA</name>
<dbReference type="InterPro" id="IPR001683">
    <property type="entry name" value="PX_dom"/>
</dbReference>
<evidence type="ECO:0000256" key="8">
    <source>
        <dbReference type="ARBA" id="ARBA00022927"/>
    </source>
</evidence>
<accession>A0A813Y5A0</accession>
<keyword evidence="6" id="KW-0813">Transport</keyword>
<evidence type="ECO:0000256" key="2">
    <source>
        <dbReference type="ARBA" id="ARBA00004255"/>
    </source>
</evidence>
<sequence>MSSNQNLSGETYGNTSRNSSILIEISDPQNHGVGTKKYTDYLVKTKTTLPIFSSKEFSVRRRFSDFEFLKNKLEQNLKIKPPHLPDKAWKRQIPFMKETLFDEAFLEDRRKALDQFINNVSEHPLVQTEKLWVSFLQDDEFNKN</sequence>
<dbReference type="Gene3D" id="3.30.1520.10">
    <property type="entry name" value="Phox-like domain"/>
    <property type="match status" value="1"/>
</dbReference>
<protein>
    <recommendedName>
        <fullName evidence="5">Sorting nexin-3</fullName>
    </recommendedName>
</protein>
<dbReference type="OrthoDB" id="5227681at2759"/>
<dbReference type="GO" id="GO:0030904">
    <property type="term" value="C:retromer complex"/>
    <property type="evidence" value="ECO:0007669"/>
    <property type="project" value="TreeGrafter"/>
</dbReference>
<comment type="caution">
    <text evidence="14">The sequence shown here is derived from an EMBL/GenBank/DDBJ whole genome shotgun (WGS) entry which is preliminary data.</text>
</comment>
<comment type="function">
    <text evidence="12">Required for retention of late Golgi membrane proteins. Component of the retrieval machinery that functions by direct interaction with the cytosolic tails of certain TGN membrane proteins during the sorting/budding process at the prevacuolar compartment. Binds phosphatidylinositol 3-phosphate (PtdIns(P3)).</text>
</comment>
<dbReference type="InterPro" id="IPR051074">
    <property type="entry name" value="Sorting_Nexin"/>
</dbReference>
<keyword evidence="9" id="KW-0333">Golgi apparatus</keyword>
<dbReference type="InterPro" id="IPR036871">
    <property type="entry name" value="PX_dom_sf"/>
</dbReference>
<comment type="similarity">
    <text evidence="4">Belongs to the sorting nexin family.</text>
</comment>
<keyword evidence="10" id="KW-0446">Lipid-binding</keyword>
<evidence type="ECO:0000256" key="7">
    <source>
        <dbReference type="ARBA" id="ARBA00022490"/>
    </source>
</evidence>
<evidence type="ECO:0000256" key="6">
    <source>
        <dbReference type="ARBA" id="ARBA00022448"/>
    </source>
</evidence>
<keyword evidence="15" id="KW-1185">Reference proteome</keyword>
<comment type="subcellular location">
    <subcellularLocation>
        <location evidence="3">Cytoplasm</location>
    </subcellularLocation>
    <subcellularLocation>
        <location evidence="2">Golgi apparatus membrane</location>
        <topology evidence="2">Peripheral membrane protein</topology>
        <orientation evidence="2">Cytoplasmic side</orientation>
    </subcellularLocation>
    <subcellularLocation>
        <location evidence="1">Prevacuolar compartment membrane</location>
        <topology evidence="1">Peripheral membrane protein</topology>
        <orientation evidence="1">Cytoplasmic side</orientation>
    </subcellularLocation>
</comment>
<feature type="domain" description="PX" evidence="13">
    <location>
        <begin position="19"/>
        <end position="142"/>
    </location>
</feature>
<evidence type="ECO:0000256" key="10">
    <source>
        <dbReference type="ARBA" id="ARBA00023121"/>
    </source>
</evidence>
<proteinExistence type="inferred from homology"/>
<dbReference type="SMART" id="SM00312">
    <property type="entry name" value="PX"/>
    <property type="match status" value="1"/>
</dbReference>
<evidence type="ECO:0000256" key="1">
    <source>
        <dbReference type="ARBA" id="ARBA00004179"/>
    </source>
</evidence>
<dbReference type="GO" id="GO:0032266">
    <property type="term" value="F:phosphatidylinositol-3-phosphate binding"/>
    <property type="evidence" value="ECO:0007669"/>
    <property type="project" value="TreeGrafter"/>
</dbReference>
<gene>
    <name evidence="14" type="ORF">OXX778_LOCUS10172</name>
</gene>
<dbReference type="GO" id="GO:0015031">
    <property type="term" value="P:protein transport"/>
    <property type="evidence" value="ECO:0007669"/>
    <property type="project" value="UniProtKB-KW"/>
</dbReference>
<dbReference type="Pfam" id="PF00787">
    <property type="entry name" value="PX"/>
    <property type="match status" value="1"/>
</dbReference>
<dbReference type="PANTHER" id="PTHR45963:SF2">
    <property type="entry name" value="RE52028P"/>
    <property type="match status" value="1"/>
</dbReference>
<dbReference type="GO" id="GO:0031901">
    <property type="term" value="C:early endosome membrane"/>
    <property type="evidence" value="ECO:0007669"/>
    <property type="project" value="TreeGrafter"/>
</dbReference>
<evidence type="ECO:0000259" key="13">
    <source>
        <dbReference type="PROSITE" id="PS50195"/>
    </source>
</evidence>
<dbReference type="Proteomes" id="UP000663879">
    <property type="component" value="Unassembled WGS sequence"/>
</dbReference>
<evidence type="ECO:0000256" key="3">
    <source>
        <dbReference type="ARBA" id="ARBA00004496"/>
    </source>
</evidence>
<dbReference type="PROSITE" id="PS50195">
    <property type="entry name" value="PX"/>
    <property type="match status" value="1"/>
</dbReference>
<dbReference type="GO" id="GO:0032456">
    <property type="term" value="P:endocytic recycling"/>
    <property type="evidence" value="ECO:0007669"/>
    <property type="project" value="TreeGrafter"/>
</dbReference>
<evidence type="ECO:0000256" key="11">
    <source>
        <dbReference type="ARBA" id="ARBA00023136"/>
    </source>
</evidence>
<dbReference type="PANTHER" id="PTHR45963">
    <property type="entry name" value="RE52028P"/>
    <property type="match status" value="1"/>
</dbReference>
<evidence type="ECO:0000313" key="14">
    <source>
        <dbReference type="EMBL" id="CAF0875994.1"/>
    </source>
</evidence>
<evidence type="ECO:0000256" key="5">
    <source>
        <dbReference type="ARBA" id="ARBA00020436"/>
    </source>
</evidence>
<keyword evidence="7" id="KW-0963">Cytoplasm</keyword>
<evidence type="ECO:0000256" key="12">
    <source>
        <dbReference type="ARBA" id="ARBA00025533"/>
    </source>
</evidence>
<evidence type="ECO:0000256" key="4">
    <source>
        <dbReference type="ARBA" id="ARBA00010883"/>
    </source>
</evidence>
<dbReference type="AlphaFoldDB" id="A0A813Y5A0"/>
<organism evidence="14 15">
    <name type="scientific">Brachionus calyciflorus</name>
    <dbReference type="NCBI Taxonomy" id="104777"/>
    <lineage>
        <taxon>Eukaryota</taxon>
        <taxon>Metazoa</taxon>
        <taxon>Spiralia</taxon>
        <taxon>Gnathifera</taxon>
        <taxon>Rotifera</taxon>
        <taxon>Eurotatoria</taxon>
        <taxon>Monogononta</taxon>
        <taxon>Pseudotrocha</taxon>
        <taxon>Ploima</taxon>
        <taxon>Brachionidae</taxon>
        <taxon>Brachionus</taxon>
    </lineage>
</organism>
<dbReference type="GO" id="GO:0034499">
    <property type="term" value="P:late endosome to Golgi transport"/>
    <property type="evidence" value="ECO:0007669"/>
    <property type="project" value="TreeGrafter"/>
</dbReference>
<keyword evidence="11" id="KW-0472">Membrane</keyword>